<sequence>MNISPIFRSGFKVARYVIPASTPTFSLACNVYTHQGSARPAANISAAPASQSAPPLLFTHANGFCKETWEPVMSRLAAPWINSEMYAFDCRNQGDSAVLNKDILPDTFDWYSYATDILKVIDTFSIKKPVGIGHSFGASAFILAESMRPGTFSAIVAIDPTMFPREIFINAPLDDHPMAQITLKRRDTWKDKAECKAKLLEKRFFRAFHPDALDLYVEYGMVDVENADGSKSVTLKCSKFQEAITFAHEGTGLHDAFENLSTVNVPVHIIAGETSDIK</sequence>
<evidence type="ECO:0000313" key="3">
    <source>
        <dbReference type="Proteomes" id="UP000780801"/>
    </source>
</evidence>
<dbReference type="PANTHER" id="PTHR43194">
    <property type="entry name" value="HYDROLASE ALPHA/BETA FOLD FAMILY"/>
    <property type="match status" value="1"/>
</dbReference>
<organism evidence="2 3">
    <name type="scientific">Lunasporangiospora selenospora</name>
    <dbReference type="NCBI Taxonomy" id="979761"/>
    <lineage>
        <taxon>Eukaryota</taxon>
        <taxon>Fungi</taxon>
        <taxon>Fungi incertae sedis</taxon>
        <taxon>Mucoromycota</taxon>
        <taxon>Mortierellomycotina</taxon>
        <taxon>Mortierellomycetes</taxon>
        <taxon>Mortierellales</taxon>
        <taxon>Mortierellaceae</taxon>
        <taxon>Lunasporangiospora</taxon>
    </lineage>
</organism>
<comment type="caution">
    <text evidence="2">The sequence shown here is derived from an EMBL/GenBank/DDBJ whole genome shotgun (WGS) entry which is preliminary data.</text>
</comment>
<dbReference type="InterPro" id="IPR029058">
    <property type="entry name" value="AB_hydrolase_fold"/>
</dbReference>
<dbReference type="InterPro" id="IPR050228">
    <property type="entry name" value="Carboxylesterase_BioH"/>
</dbReference>
<dbReference type="Gene3D" id="3.40.50.1820">
    <property type="entry name" value="alpha/beta hydrolase"/>
    <property type="match status" value="1"/>
</dbReference>
<evidence type="ECO:0000313" key="2">
    <source>
        <dbReference type="EMBL" id="KAF9579798.1"/>
    </source>
</evidence>
<keyword evidence="3" id="KW-1185">Reference proteome</keyword>
<dbReference type="Pfam" id="PF12697">
    <property type="entry name" value="Abhydrolase_6"/>
    <property type="match status" value="1"/>
</dbReference>
<name>A0A9P6FQ44_9FUNG</name>
<dbReference type="InterPro" id="IPR000073">
    <property type="entry name" value="AB_hydrolase_1"/>
</dbReference>
<protein>
    <recommendedName>
        <fullName evidence="1">AB hydrolase-1 domain-containing protein</fullName>
    </recommendedName>
</protein>
<dbReference type="SUPFAM" id="SSF53474">
    <property type="entry name" value="alpha/beta-Hydrolases"/>
    <property type="match status" value="1"/>
</dbReference>
<gene>
    <name evidence="2" type="ORF">BGW38_003796</name>
</gene>
<dbReference type="EMBL" id="JAABOA010002489">
    <property type="protein sequence ID" value="KAF9579798.1"/>
    <property type="molecule type" value="Genomic_DNA"/>
</dbReference>
<accession>A0A9P6FQ44</accession>
<dbReference type="AlphaFoldDB" id="A0A9P6FQ44"/>
<dbReference type="Proteomes" id="UP000780801">
    <property type="component" value="Unassembled WGS sequence"/>
</dbReference>
<reference evidence="2" key="1">
    <citation type="journal article" date="2020" name="Fungal Divers.">
        <title>Resolving the Mortierellaceae phylogeny through synthesis of multi-gene phylogenetics and phylogenomics.</title>
        <authorList>
            <person name="Vandepol N."/>
            <person name="Liber J."/>
            <person name="Desiro A."/>
            <person name="Na H."/>
            <person name="Kennedy M."/>
            <person name="Barry K."/>
            <person name="Grigoriev I.V."/>
            <person name="Miller A.N."/>
            <person name="O'Donnell K."/>
            <person name="Stajich J.E."/>
            <person name="Bonito G."/>
        </authorList>
    </citation>
    <scope>NUCLEOTIDE SEQUENCE</scope>
    <source>
        <strain evidence="2">KOD1015</strain>
    </source>
</reference>
<evidence type="ECO:0000259" key="1">
    <source>
        <dbReference type="Pfam" id="PF12697"/>
    </source>
</evidence>
<feature type="domain" description="AB hydrolase-1" evidence="1">
    <location>
        <begin position="56"/>
        <end position="206"/>
    </location>
</feature>
<proteinExistence type="predicted"/>
<dbReference type="OrthoDB" id="94039at2759"/>
<dbReference type="PANTHER" id="PTHR43194:SF2">
    <property type="entry name" value="PEROXISOMAL MEMBRANE PROTEIN LPX1"/>
    <property type="match status" value="1"/>
</dbReference>